<dbReference type="FunFam" id="3.40.50.720:FF:000129">
    <property type="entry name" value="D-mannonate oxidoreductase"/>
    <property type="match status" value="1"/>
</dbReference>
<feature type="domain" description="Mannitol dehydrogenase N-terminal" evidence="9">
    <location>
        <begin position="36"/>
        <end position="285"/>
    </location>
</feature>
<dbReference type="Proteomes" id="UP000756921">
    <property type="component" value="Unassembled WGS sequence"/>
</dbReference>
<feature type="domain" description="Mannitol dehydrogenase C-terminal" evidence="10">
    <location>
        <begin position="297"/>
        <end position="486"/>
    </location>
</feature>
<evidence type="ECO:0000313" key="11">
    <source>
        <dbReference type="EMBL" id="KAF9740830.1"/>
    </source>
</evidence>
<keyword evidence="3" id="KW-0520">NAD</keyword>
<evidence type="ECO:0000256" key="5">
    <source>
        <dbReference type="ARBA" id="ARBA00040250"/>
    </source>
</evidence>
<name>A0A9P6KVY0_9PLEO</name>
<dbReference type="SUPFAM" id="SSF51735">
    <property type="entry name" value="NAD(P)-binding Rossmann-fold domains"/>
    <property type="match status" value="1"/>
</dbReference>
<dbReference type="EC" id="1.1.1.67" evidence="4"/>
<keyword evidence="2" id="KW-0560">Oxidoreductase</keyword>
<feature type="compositionally biased region" description="Basic and acidic residues" evidence="8">
    <location>
        <begin position="520"/>
        <end position="540"/>
    </location>
</feature>
<evidence type="ECO:0000259" key="10">
    <source>
        <dbReference type="Pfam" id="PF08125"/>
    </source>
</evidence>
<comment type="catalytic activity">
    <reaction evidence="6">
        <text>D-mannitol + NAD(+) = D-fructose + NADH + H(+)</text>
        <dbReference type="Rhea" id="RHEA:12084"/>
        <dbReference type="ChEBI" id="CHEBI:15378"/>
        <dbReference type="ChEBI" id="CHEBI:16899"/>
        <dbReference type="ChEBI" id="CHEBI:37721"/>
        <dbReference type="ChEBI" id="CHEBI:57540"/>
        <dbReference type="ChEBI" id="CHEBI:57945"/>
        <dbReference type="EC" id="1.1.1.67"/>
    </reaction>
</comment>
<evidence type="ECO:0000256" key="8">
    <source>
        <dbReference type="SAM" id="MobiDB-lite"/>
    </source>
</evidence>
<keyword evidence="12" id="KW-1185">Reference proteome</keyword>
<evidence type="ECO:0000313" key="12">
    <source>
        <dbReference type="Proteomes" id="UP000756921"/>
    </source>
</evidence>
<dbReference type="Pfam" id="PF08125">
    <property type="entry name" value="Mannitol_dh_C"/>
    <property type="match status" value="1"/>
</dbReference>
<dbReference type="InterPro" id="IPR013328">
    <property type="entry name" value="6PGD_dom2"/>
</dbReference>
<dbReference type="Gene3D" id="3.40.50.720">
    <property type="entry name" value="NAD(P)-binding Rossmann-like Domain"/>
    <property type="match status" value="1"/>
</dbReference>
<protein>
    <recommendedName>
        <fullName evidence="5">Mannitol 2-dehydrogenase</fullName>
        <ecNumber evidence="4">1.1.1.67</ecNumber>
    </recommendedName>
</protein>
<dbReference type="OrthoDB" id="418169at2759"/>
<evidence type="ECO:0000256" key="3">
    <source>
        <dbReference type="ARBA" id="ARBA00023027"/>
    </source>
</evidence>
<organism evidence="11 12">
    <name type="scientific">Paraphaeosphaeria minitans</name>
    <dbReference type="NCBI Taxonomy" id="565426"/>
    <lineage>
        <taxon>Eukaryota</taxon>
        <taxon>Fungi</taxon>
        <taxon>Dikarya</taxon>
        <taxon>Ascomycota</taxon>
        <taxon>Pezizomycotina</taxon>
        <taxon>Dothideomycetes</taxon>
        <taxon>Pleosporomycetidae</taxon>
        <taxon>Pleosporales</taxon>
        <taxon>Massarineae</taxon>
        <taxon>Didymosphaeriaceae</taxon>
        <taxon>Paraphaeosphaeria</taxon>
    </lineage>
</organism>
<dbReference type="InterPro" id="IPR013118">
    <property type="entry name" value="Mannitol_DH_C"/>
</dbReference>
<dbReference type="InterPro" id="IPR050988">
    <property type="entry name" value="Mannitol_DH/Oxidoreductase"/>
</dbReference>
<dbReference type="GO" id="GO:0050086">
    <property type="term" value="F:mannitol 2-dehydrogenase activity"/>
    <property type="evidence" value="ECO:0007669"/>
    <property type="project" value="UniProtKB-EC"/>
</dbReference>
<dbReference type="InterPro" id="IPR000669">
    <property type="entry name" value="Mannitol_DH"/>
</dbReference>
<feature type="compositionally biased region" description="Polar residues" evidence="8">
    <location>
        <begin position="510"/>
        <end position="519"/>
    </location>
</feature>
<dbReference type="InterPro" id="IPR036291">
    <property type="entry name" value="NAD(P)-bd_dom_sf"/>
</dbReference>
<dbReference type="AlphaFoldDB" id="A0A9P6KVY0"/>
<dbReference type="SUPFAM" id="SSF48179">
    <property type="entry name" value="6-phosphogluconate dehydrogenase C-terminal domain-like"/>
    <property type="match status" value="1"/>
</dbReference>
<dbReference type="PRINTS" id="PR00084">
    <property type="entry name" value="MTLDHDRGNASE"/>
</dbReference>
<gene>
    <name evidence="11" type="ORF">PMIN01_00369</name>
</gene>
<dbReference type="PANTHER" id="PTHR43362:SF1">
    <property type="entry name" value="MANNITOL DEHYDROGENASE 2-RELATED"/>
    <property type="match status" value="1"/>
</dbReference>
<feature type="region of interest" description="Disordered" evidence="8">
    <location>
        <begin position="509"/>
        <end position="540"/>
    </location>
</feature>
<dbReference type="InterPro" id="IPR008927">
    <property type="entry name" value="6-PGluconate_DH-like_C_sf"/>
</dbReference>
<dbReference type="PANTHER" id="PTHR43362">
    <property type="entry name" value="MANNITOL DEHYDROGENASE DSF1-RELATED"/>
    <property type="match status" value="1"/>
</dbReference>
<evidence type="ECO:0000256" key="4">
    <source>
        <dbReference type="ARBA" id="ARBA00038970"/>
    </source>
</evidence>
<comment type="caution">
    <text evidence="11">The sequence shown here is derived from an EMBL/GenBank/DDBJ whole genome shotgun (WGS) entry which is preliminary data.</text>
</comment>
<evidence type="ECO:0000256" key="2">
    <source>
        <dbReference type="ARBA" id="ARBA00023002"/>
    </source>
</evidence>
<proteinExistence type="inferred from homology"/>
<comment type="function">
    <text evidence="7">Catalyzes the NAD(H)-dependent interconversion of D-fructose and D-mannitol in the mannitol metabolic pathway.</text>
</comment>
<accession>A0A9P6KVY0</accession>
<reference evidence="11" key="1">
    <citation type="journal article" date="2020" name="Mol. Plant Microbe Interact.">
        <title>Genome Sequence of the Biocontrol Agent Coniothyrium minitans strain Conio (IMI 134523).</title>
        <authorList>
            <person name="Patel D."/>
            <person name="Shittu T.A."/>
            <person name="Baroncelli R."/>
            <person name="Muthumeenakshi S."/>
            <person name="Osborne T.H."/>
            <person name="Janganan T.K."/>
            <person name="Sreenivasaprasad S."/>
        </authorList>
    </citation>
    <scope>NUCLEOTIDE SEQUENCE</scope>
    <source>
        <strain evidence="11">Conio</strain>
    </source>
</reference>
<evidence type="ECO:0000259" key="9">
    <source>
        <dbReference type="Pfam" id="PF01232"/>
    </source>
</evidence>
<dbReference type="InterPro" id="IPR013131">
    <property type="entry name" value="Mannitol_DH_N"/>
</dbReference>
<sequence length="576" mass="64621">MPHLTEAPLRLSNANLAQFSQAETRPDYDRTQLKHGIVHVGVGGFHRAHLAVYVDRLLSKFAANDWSICGVGLTAFDASMRDALDPQDHLYTVIERSARGSSAHIIGSISEYIFAPGNEEAVIAKMADKDTHIVSLTITESGYYYNENTHELDVSNPNIQFDLTGDGPPRTTYGYLTAALARRYKAGLRPFTVMSCDNMQKNGSISRNMLLAFARLKEPNMAAWLSENGAFPNSMVDRITPRTVDEDKQGLQQQFGIEDAWPVVTEPFMQWVLEDNFSDGRPQFEDVGVQVVPTVRDVEQFELMKLRLLNGGHVAMGYLASLAGFTYVHEVIADPLFSQYLNDLWYEEVKPLLPSIPGVDVDEYIQTLHSRFSNPTLKDEVARICLGGSGKMPQFILPSIAEQIESRGPIGRLTLCVAAWFRYLSGVDENGKTYKIDDPMAKELQALAREGGASPNVLLGVQTLFGDDLRYDGRFVREITMAMRTLDRRGARKTLEKYVELPEDDKISIAGSTGSITGTHTRESSRTRESRTREDMTKRMQEDEIASLRQQVTELTLEKKRLATKLNDIWKMSSIY</sequence>
<dbReference type="EMBL" id="WJXW01000001">
    <property type="protein sequence ID" value="KAF9740830.1"/>
    <property type="molecule type" value="Genomic_DNA"/>
</dbReference>
<evidence type="ECO:0000256" key="6">
    <source>
        <dbReference type="ARBA" id="ARBA00047733"/>
    </source>
</evidence>
<evidence type="ECO:0000256" key="7">
    <source>
        <dbReference type="ARBA" id="ARBA00058571"/>
    </source>
</evidence>
<dbReference type="GO" id="GO:0046029">
    <property type="term" value="F:mannitol dehydrogenase activity"/>
    <property type="evidence" value="ECO:0007669"/>
    <property type="project" value="TreeGrafter"/>
</dbReference>
<dbReference type="Gene3D" id="1.10.1040.10">
    <property type="entry name" value="N-(1-d-carboxylethyl)-l-norvaline Dehydrogenase, domain 2"/>
    <property type="match status" value="1"/>
</dbReference>
<dbReference type="Pfam" id="PF01232">
    <property type="entry name" value="Mannitol_dh"/>
    <property type="match status" value="1"/>
</dbReference>
<evidence type="ECO:0000256" key="1">
    <source>
        <dbReference type="ARBA" id="ARBA00006541"/>
    </source>
</evidence>
<comment type="similarity">
    <text evidence="1">Belongs to the mannitol dehydrogenase family.</text>
</comment>